<dbReference type="AlphaFoldDB" id="A0A383EHD4"/>
<accession>A0A383EHD4</accession>
<sequence>MLGVRLRENVRIGAILAGKEEQIFVLLGDKGCGQG</sequence>
<name>A0A383EHD4_9ZZZZ</name>
<reference evidence="1" key="1">
    <citation type="submission" date="2018-05" db="EMBL/GenBank/DDBJ databases">
        <authorList>
            <person name="Lanie J.A."/>
            <person name="Ng W.-L."/>
            <person name="Kazmierczak K.M."/>
            <person name="Andrzejewski T.M."/>
            <person name="Davidsen T.M."/>
            <person name="Wayne K.J."/>
            <person name="Tettelin H."/>
            <person name="Glass J.I."/>
            <person name="Rusch D."/>
            <person name="Podicherti R."/>
            <person name="Tsui H.-C.T."/>
            <person name="Winkler M.E."/>
        </authorList>
    </citation>
    <scope>NUCLEOTIDE SEQUENCE</scope>
</reference>
<organism evidence="1">
    <name type="scientific">marine metagenome</name>
    <dbReference type="NCBI Taxonomy" id="408172"/>
    <lineage>
        <taxon>unclassified sequences</taxon>
        <taxon>metagenomes</taxon>
        <taxon>ecological metagenomes</taxon>
    </lineage>
</organism>
<protein>
    <submittedName>
        <fullName evidence="1">Uncharacterized protein</fullName>
    </submittedName>
</protein>
<proteinExistence type="predicted"/>
<dbReference type="EMBL" id="UINC01225435">
    <property type="protein sequence ID" value="SVE55508.1"/>
    <property type="molecule type" value="Genomic_DNA"/>
</dbReference>
<evidence type="ECO:0000313" key="1">
    <source>
        <dbReference type="EMBL" id="SVE55508.1"/>
    </source>
</evidence>
<gene>
    <name evidence="1" type="ORF">METZ01_LOCUS508362</name>
</gene>